<dbReference type="InterPro" id="IPR036273">
    <property type="entry name" value="CRAL/TRIO_N_dom_sf"/>
</dbReference>
<protein>
    <submittedName>
        <fullName evidence="2">Uncharacterized protein</fullName>
    </submittedName>
</protein>
<evidence type="ECO:0000313" key="2">
    <source>
        <dbReference type="EMBL" id="KAK1758133.1"/>
    </source>
</evidence>
<feature type="compositionally biased region" description="Low complexity" evidence="1">
    <location>
        <begin position="325"/>
        <end position="341"/>
    </location>
</feature>
<feature type="compositionally biased region" description="Polar residues" evidence="1">
    <location>
        <begin position="76"/>
        <end position="93"/>
    </location>
</feature>
<proteinExistence type="predicted"/>
<dbReference type="Proteomes" id="UP001239445">
    <property type="component" value="Unassembled WGS sequence"/>
</dbReference>
<sequence>MMEAPGHASELIPTAHRFLAITSATSKVPLSRLYTVSQDCTDDKKVLRRRLCALASSRPLQPRRSHTGRNGPSLPLTDSTAQASASSNMTLPSDTDGKGESSEQPAQKVDETSCCEICGYRPRGDPQWFKGSMAKHKKLQHSMPPPKIYKCPYPGCWRQYKNRPDKLRRHEETHCNYWALESPFGNIPSHLAETNQVEALSSFKVSLEEKGLYQPGPPPSHQDNTLLRFLRVYQGIIKEACRGFGELGEKRQESELDKWIKKYELPGGPRLSWRYRTGDVPNQLYPPRLHPGARSDDYSIKADDPLGGLRFPEMILAPPSPRVQTMPTPSPTKATTTSFAADRAVSRSTRASMKVEFRPRNRRLGD</sequence>
<comment type="caution">
    <text evidence="2">The sequence shown here is derived from an EMBL/GenBank/DDBJ whole genome shotgun (WGS) entry which is preliminary data.</text>
</comment>
<dbReference type="SUPFAM" id="SSF46938">
    <property type="entry name" value="CRAL/TRIO N-terminal domain"/>
    <property type="match status" value="1"/>
</dbReference>
<dbReference type="Gene3D" id="1.10.8.20">
    <property type="entry name" value="N-terminal domain of phosphatidylinositol transfer protein sec14p"/>
    <property type="match status" value="1"/>
</dbReference>
<evidence type="ECO:0000256" key="1">
    <source>
        <dbReference type="SAM" id="MobiDB-lite"/>
    </source>
</evidence>
<evidence type="ECO:0000313" key="3">
    <source>
        <dbReference type="Proteomes" id="UP001239445"/>
    </source>
</evidence>
<accession>A0AAJ0BJ42</accession>
<dbReference type="Gene3D" id="3.30.160.60">
    <property type="entry name" value="Classic Zinc Finger"/>
    <property type="match status" value="1"/>
</dbReference>
<organism evidence="2 3">
    <name type="scientific">Echria macrotheca</name>
    <dbReference type="NCBI Taxonomy" id="438768"/>
    <lineage>
        <taxon>Eukaryota</taxon>
        <taxon>Fungi</taxon>
        <taxon>Dikarya</taxon>
        <taxon>Ascomycota</taxon>
        <taxon>Pezizomycotina</taxon>
        <taxon>Sordariomycetes</taxon>
        <taxon>Sordariomycetidae</taxon>
        <taxon>Sordariales</taxon>
        <taxon>Schizotheciaceae</taxon>
        <taxon>Echria</taxon>
    </lineage>
</organism>
<keyword evidence="3" id="KW-1185">Reference proteome</keyword>
<feature type="region of interest" description="Disordered" evidence="1">
    <location>
        <begin position="318"/>
        <end position="366"/>
    </location>
</feature>
<dbReference type="EMBL" id="MU839829">
    <property type="protein sequence ID" value="KAK1758133.1"/>
    <property type="molecule type" value="Genomic_DNA"/>
</dbReference>
<dbReference type="AlphaFoldDB" id="A0AAJ0BJ42"/>
<reference evidence="2" key="1">
    <citation type="submission" date="2023-06" db="EMBL/GenBank/DDBJ databases">
        <title>Genome-scale phylogeny and comparative genomics of the fungal order Sordariales.</title>
        <authorList>
            <consortium name="Lawrence Berkeley National Laboratory"/>
            <person name="Hensen N."/>
            <person name="Bonometti L."/>
            <person name="Westerberg I."/>
            <person name="Brannstrom I.O."/>
            <person name="Guillou S."/>
            <person name="Cros-Aarteil S."/>
            <person name="Calhoun S."/>
            <person name="Haridas S."/>
            <person name="Kuo A."/>
            <person name="Mondo S."/>
            <person name="Pangilinan J."/>
            <person name="Riley R."/>
            <person name="Labutti K."/>
            <person name="Andreopoulos B."/>
            <person name="Lipzen A."/>
            <person name="Chen C."/>
            <person name="Yanf M."/>
            <person name="Daum C."/>
            <person name="Ng V."/>
            <person name="Clum A."/>
            <person name="Steindorff A."/>
            <person name="Ohm R."/>
            <person name="Martin F."/>
            <person name="Silar P."/>
            <person name="Natvig D."/>
            <person name="Lalanne C."/>
            <person name="Gautier V."/>
            <person name="Ament-Velasquez S.L."/>
            <person name="Kruys A."/>
            <person name="Hutchinson M.I."/>
            <person name="Powell A.J."/>
            <person name="Barry K."/>
            <person name="Miller A.N."/>
            <person name="Grigoriev I.V."/>
            <person name="Debuchy R."/>
            <person name="Gladieux P."/>
            <person name="Thoren M.H."/>
            <person name="Johannesson H."/>
        </authorList>
    </citation>
    <scope>NUCLEOTIDE SEQUENCE</scope>
    <source>
        <strain evidence="2">PSN4</strain>
    </source>
</reference>
<gene>
    <name evidence="2" type="ORF">QBC47DRAFT_458320</name>
</gene>
<feature type="region of interest" description="Disordered" evidence="1">
    <location>
        <begin position="57"/>
        <end position="108"/>
    </location>
</feature>
<feature type="compositionally biased region" description="Basic and acidic residues" evidence="1">
    <location>
        <begin position="353"/>
        <end position="366"/>
    </location>
</feature>
<name>A0AAJ0BJ42_9PEZI</name>